<dbReference type="EC" id="4.2.1.51" evidence="2"/>
<dbReference type="InterPro" id="IPR002912">
    <property type="entry name" value="ACT_dom"/>
</dbReference>
<evidence type="ECO:0000313" key="11">
    <source>
        <dbReference type="EMBL" id="MFM9414058.1"/>
    </source>
</evidence>
<dbReference type="Proteomes" id="UP001631949">
    <property type="component" value="Unassembled WGS sequence"/>
</dbReference>
<evidence type="ECO:0000313" key="12">
    <source>
        <dbReference type="Proteomes" id="UP001631949"/>
    </source>
</evidence>
<evidence type="ECO:0000256" key="2">
    <source>
        <dbReference type="ARBA" id="ARBA00013147"/>
    </source>
</evidence>
<dbReference type="PROSITE" id="PS51671">
    <property type="entry name" value="ACT"/>
    <property type="match status" value="1"/>
</dbReference>
<keyword evidence="4" id="KW-0028">Amino-acid biosynthesis</keyword>
<evidence type="ECO:0000256" key="6">
    <source>
        <dbReference type="ARBA" id="ARBA00023222"/>
    </source>
</evidence>
<dbReference type="InterPro" id="IPR001086">
    <property type="entry name" value="Preph_deHydtase"/>
</dbReference>
<keyword evidence="12" id="KW-1185">Reference proteome</keyword>
<evidence type="ECO:0000256" key="5">
    <source>
        <dbReference type="ARBA" id="ARBA00023141"/>
    </source>
</evidence>
<evidence type="ECO:0000256" key="1">
    <source>
        <dbReference type="ARBA" id="ARBA00004741"/>
    </source>
</evidence>
<dbReference type="CDD" id="cd13631">
    <property type="entry name" value="PBP2_Ct-PDT_like"/>
    <property type="match status" value="1"/>
</dbReference>
<dbReference type="EMBL" id="JBJUVG010000009">
    <property type="protein sequence ID" value="MFM9414058.1"/>
    <property type="molecule type" value="Genomic_DNA"/>
</dbReference>
<evidence type="ECO:0000256" key="8">
    <source>
        <dbReference type="ARBA" id="ARBA00047848"/>
    </source>
</evidence>
<accession>A0ABW9GZR3</accession>
<name>A0ABW9GZR3_9FIRM</name>
<dbReference type="PIRSF" id="PIRSF001500">
    <property type="entry name" value="Chor_mut_pdt_Ppr"/>
    <property type="match status" value="1"/>
</dbReference>
<dbReference type="RefSeq" id="WP_408977672.1">
    <property type="nucleotide sequence ID" value="NZ_JBJUVG010000009.1"/>
</dbReference>
<comment type="catalytic activity">
    <reaction evidence="8">
        <text>prephenate + H(+) = 3-phenylpyruvate + CO2 + H2O</text>
        <dbReference type="Rhea" id="RHEA:21648"/>
        <dbReference type="ChEBI" id="CHEBI:15377"/>
        <dbReference type="ChEBI" id="CHEBI:15378"/>
        <dbReference type="ChEBI" id="CHEBI:16526"/>
        <dbReference type="ChEBI" id="CHEBI:18005"/>
        <dbReference type="ChEBI" id="CHEBI:29934"/>
        <dbReference type="EC" id="4.2.1.51"/>
    </reaction>
</comment>
<dbReference type="PANTHER" id="PTHR21022">
    <property type="entry name" value="PREPHENATE DEHYDRATASE P PROTEIN"/>
    <property type="match status" value="1"/>
</dbReference>
<dbReference type="PROSITE" id="PS51171">
    <property type="entry name" value="PREPHENATE_DEHYDR_3"/>
    <property type="match status" value="1"/>
</dbReference>
<evidence type="ECO:0000256" key="3">
    <source>
        <dbReference type="ARBA" id="ARBA00021872"/>
    </source>
</evidence>
<dbReference type="InterPro" id="IPR008242">
    <property type="entry name" value="Chor_mutase/pphenate_deHydtase"/>
</dbReference>
<dbReference type="CDD" id="cd04905">
    <property type="entry name" value="ACT_CM-PDT"/>
    <property type="match status" value="1"/>
</dbReference>
<gene>
    <name evidence="11" type="ORF">ACKQTC_06735</name>
</gene>
<evidence type="ECO:0000256" key="4">
    <source>
        <dbReference type="ARBA" id="ARBA00022605"/>
    </source>
</evidence>
<keyword evidence="6" id="KW-0584">Phenylalanine biosynthesis</keyword>
<dbReference type="PANTHER" id="PTHR21022:SF19">
    <property type="entry name" value="PREPHENATE DEHYDRATASE-RELATED"/>
    <property type="match status" value="1"/>
</dbReference>
<reference evidence="11 12" key="1">
    <citation type="journal article" date="2016" name="Int. J. Syst. Evol. Microbiol.">
        <title>Peptococcus simiae sp. nov., isolated from rhesus macaque faeces and emended description of the genus Peptococcus.</title>
        <authorList>
            <person name="Shkoporov A.N."/>
            <person name="Efimov B.A."/>
            <person name="Kondova I."/>
            <person name="Ouwerling B."/>
            <person name="Chaplin A.V."/>
            <person name="Shcherbakova V.A."/>
            <person name="Langermans J.A.M."/>
        </authorList>
    </citation>
    <scope>NUCLEOTIDE SEQUENCE [LARGE SCALE GENOMIC DNA]</scope>
    <source>
        <strain evidence="11 12">M108</strain>
    </source>
</reference>
<comment type="pathway">
    <text evidence="1">Amino-acid biosynthesis; L-phenylalanine biosynthesis; phenylpyruvate from prephenate: step 1/1.</text>
</comment>
<feature type="domain" description="ACT" evidence="10">
    <location>
        <begin position="202"/>
        <end position="281"/>
    </location>
</feature>
<feature type="domain" description="Prephenate dehydratase" evidence="9">
    <location>
        <begin position="11"/>
        <end position="187"/>
    </location>
</feature>
<dbReference type="SUPFAM" id="SSF55021">
    <property type="entry name" value="ACT-like"/>
    <property type="match status" value="1"/>
</dbReference>
<evidence type="ECO:0000259" key="10">
    <source>
        <dbReference type="PROSITE" id="PS51671"/>
    </source>
</evidence>
<dbReference type="Gene3D" id="3.30.70.260">
    <property type="match status" value="1"/>
</dbReference>
<keyword evidence="5" id="KW-0057">Aromatic amino acid biosynthesis</keyword>
<comment type="caution">
    <text evidence="11">The sequence shown here is derived from an EMBL/GenBank/DDBJ whole genome shotgun (WGS) entry which is preliminary data.</text>
</comment>
<proteinExistence type="predicted"/>
<dbReference type="Pfam" id="PF00800">
    <property type="entry name" value="PDT"/>
    <property type="match status" value="1"/>
</dbReference>
<dbReference type="SUPFAM" id="SSF53850">
    <property type="entry name" value="Periplasmic binding protein-like II"/>
    <property type="match status" value="1"/>
</dbReference>
<sequence>MCPEETVRPPRVTVYGQTGTYSHAAACRLAPDGHYQFIDDFEEALRSLGPDRADLAVLPLENSSAGSVLPVLDNLIKYRQLQIVAELTLPIHHVLAAKPGTRLEDITTVYSHDQALRQTRSFWRAKGWQRSPARSTAGAASQIAQDRLPGYAAICSAFAADLNGLTILARDIQDVAENSTRFVLVAAPPFSYRPQTPAGKGAYTFTVNHESGALLAVLQAFANAGLNLVKLESRPVPQHPFKYRFFVDIDLQAGDLDRALTACQPLCRDFHCLGRYPVFTP</sequence>
<protein>
    <recommendedName>
        <fullName evidence="3">Prephenate dehydratase</fullName>
        <ecNumber evidence="2">4.2.1.51</ecNumber>
    </recommendedName>
</protein>
<evidence type="ECO:0000256" key="7">
    <source>
        <dbReference type="ARBA" id="ARBA00023239"/>
    </source>
</evidence>
<organism evidence="11 12">
    <name type="scientific">Peptococcus simiae</name>
    <dbReference type="NCBI Taxonomy" id="1643805"/>
    <lineage>
        <taxon>Bacteria</taxon>
        <taxon>Bacillati</taxon>
        <taxon>Bacillota</taxon>
        <taxon>Clostridia</taxon>
        <taxon>Eubacteriales</taxon>
        <taxon>Peptococcaceae</taxon>
        <taxon>Peptococcus</taxon>
    </lineage>
</organism>
<keyword evidence="7" id="KW-0456">Lyase</keyword>
<dbReference type="Gene3D" id="3.40.190.10">
    <property type="entry name" value="Periplasmic binding protein-like II"/>
    <property type="match status" value="2"/>
</dbReference>
<dbReference type="InterPro" id="IPR045865">
    <property type="entry name" value="ACT-like_dom_sf"/>
</dbReference>
<evidence type="ECO:0000259" key="9">
    <source>
        <dbReference type="PROSITE" id="PS51171"/>
    </source>
</evidence>